<name>A0A0M5IWK6_9BACT</name>
<sequence>MGAKHINSLLFLLLLAGCAAVPSVRMEAGFTPPPPQETIYIVPFTTIMVPVAIEEGVFDLFVDTLIAGSRGGEFEFVILKEGTSRVDPQWLAEHNYVTGEVFAYVEESGCCSTAIRLRSRLQVHQPGSDRPTLTLDYPRETFFEHDYSTVETERKNLAEDVARTLATRLLDALSGR</sequence>
<feature type="chain" id="PRO_5005803306" description="Lipoprotein" evidence="1">
    <location>
        <begin position="20"/>
        <end position="176"/>
    </location>
</feature>
<dbReference type="OrthoDB" id="5396669at2"/>
<feature type="signal peptide" evidence="1">
    <location>
        <begin position="1"/>
        <end position="19"/>
    </location>
</feature>
<proteinExistence type="predicted"/>
<evidence type="ECO:0008006" key="4">
    <source>
        <dbReference type="Google" id="ProtNLM"/>
    </source>
</evidence>
<keyword evidence="1" id="KW-0732">Signal</keyword>
<reference evidence="2 3" key="1">
    <citation type="submission" date="2015-07" db="EMBL/GenBank/DDBJ databases">
        <title>Isolation and Genomic Characterization of a Novel Halophilic Metal-Reducing Deltaproteobacterium from the Deep Subsurface.</title>
        <authorList>
            <person name="Badalamenti J.P."/>
            <person name="Summers Z.M."/>
            <person name="Gralnick J.A."/>
            <person name="Bond D.R."/>
        </authorList>
    </citation>
    <scope>NUCLEOTIDE SEQUENCE [LARGE SCALE GENOMIC DNA]</scope>
    <source>
        <strain evidence="2 3">WTL</strain>
    </source>
</reference>
<dbReference type="STRING" id="1603606.DSOUD_3379"/>
<evidence type="ECO:0000313" key="3">
    <source>
        <dbReference type="Proteomes" id="UP000057158"/>
    </source>
</evidence>
<dbReference type="PATRIC" id="fig|1603606.3.peg.3638"/>
<protein>
    <recommendedName>
        <fullName evidence="4">Lipoprotein</fullName>
    </recommendedName>
</protein>
<dbReference type="EMBL" id="CP010802">
    <property type="protein sequence ID" value="ALC18098.1"/>
    <property type="molecule type" value="Genomic_DNA"/>
</dbReference>
<organism evidence="2 3">
    <name type="scientific">Desulfuromonas soudanensis</name>
    <dbReference type="NCBI Taxonomy" id="1603606"/>
    <lineage>
        <taxon>Bacteria</taxon>
        <taxon>Pseudomonadati</taxon>
        <taxon>Thermodesulfobacteriota</taxon>
        <taxon>Desulfuromonadia</taxon>
        <taxon>Desulfuromonadales</taxon>
        <taxon>Desulfuromonadaceae</taxon>
        <taxon>Desulfuromonas</taxon>
    </lineage>
</organism>
<evidence type="ECO:0000256" key="1">
    <source>
        <dbReference type="SAM" id="SignalP"/>
    </source>
</evidence>
<dbReference type="RefSeq" id="WP_053552047.1">
    <property type="nucleotide sequence ID" value="NZ_CP010802.1"/>
</dbReference>
<accession>A0A0M5IWK6</accession>
<evidence type="ECO:0000313" key="2">
    <source>
        <dbReference type="EMBL" id="ALC18098.1"/>
    </source>
</evidence>
<gene>
    <name evidence="2" type="ORF">DSOUD_3379</name>
</gene>
<dbReference type="AlphaFoldDB" id="A0A0M5IWK6"/>
<dbReference type="PROSITE" id="PS51257">
    <property type="entry name" value="PROKAR_LIPOPROTEIN"/>
    <property type="match status" value="1"/>
</dbReference>
<keyword evidence="3" id="KW-1185">Reference proteome</keyword>
<dbReference type="KEGG" id="des:DSOUD_3379"/>
<dbReference type="Proteomes" id="UP000057158">
    <property type="component" value="Chromosome"/>
</dbReference>